<evidence type="ECO:0000313" key="1">
    <source>
        <dbReference type="EMBL" id="KKL04436.1"/>
    </source>
</evidence>
<sequence>MSKTVEQWLALGDDLPVELAKVFTPGPWKHGKMVKESGGLRHESFTGLCSLDVCPKCDKDWEWCEVHPCSVPDPIDIKDWNTAMEWREKIVNGVGFGQLCGPIFTYMHDIWEVRRGFYSEREWIEHMNLWWALYATAKDWLVLAAAMAVLRSIK</sequence>
<reference evidence="1" key="1">
    <citation type="journal article" date="2015" name="Nature">
        <title>Complex archaea that bridge the gap between prokaryotes and eukaryotes.</title>
        <authorList>
            <person name="Spang A."/>
            <person name="Saw J.H."/>
            <person name="Jorgensen S.L."/>
            <person name="Zaremba-Niedzwiedzka K."/>
            <person name="Martijn J."/>
            <person name="Lind A.E."/>
            <person name="van Eijk R."/>
            <person name="Schleper C."/>
            <person name="Guy L."/>
            <person name="Ettema T.J."/>
        </authorList>
    </citation>
    <scope>NUCLEOTIDE SEQUENCE</scope>
</reference>
<protein>
    <submittedName>
        <fullName evidence="1">Uncharacterized protein</fullName>
    </submittedName>
</protein>
<gene>
    <name evidence="1" type="ORF">LCGC14_2616110</name>
</gene>
<comment type="caution">
    <text evidence="1">The sequence shown here is derived from an EMBL/GenBank/DDBJ whole genome shotgun (WGS) entry which is preliminary data.</text>
</comment>
<dbReference type="EMBL" id="LAZR01044524">
    <property type="protein sequence ID" value="KKL04436.1"/>
    <property type="molecule type" value="Genomic_DNA"/>
</dbReference>
<name>A0A0F9CFI8_9ZZZZ</name>
<dbReference type="AlphaFoldDB" id="A0A0F9CFI8"/>
<organism evidence="1">
    <name type="scientific">marine sediment metagenome</name>
    <dbReference type="NCBI Taxonomy" id="412755"/>
    <lineage>
        <taxon>unclassified sequences</taxon>
        <taxon>metagenomes</taxon>
        <taxon>ecological metagenomes</taxon>
    </lineage>
</organism>
<accession>A0A0F9CFI8</accession>
<proteinExistence type="predicted"/>